<proteinExistence type="predicted"/>
<protein>
    <submittedName>
        <fullName evidence="1">Chloride channel protein</fullName>
    </submittedName>
</protein>
<accession>A0ACC1YF12</accession>
<organism evidence="1 2">
    <name type="scientific">Melia azedarach</name>
    <name type="common">Chinaberry tree</name>
    <dbReference type="NCBI Taxonomy" id="155640"/>
    <lineage>
        <taxon>Eukaryota</taxon>
        <taxon>Viridiplantae</taxon>
        <taxon>Streptophyta</taxon>
        <taxon>Embryophyta</taxon>
        <taxon>Tracheophyta</taxon>
        <taxon>Spermatophyta</taxon>
        <taxon>Magnoliopsida</taxon>
        <taxon>eudicotyledons</taxon>
        <taxon>Gunneridae</taxon>
        <taxon>Pentapetalae</taxon>
        <taxon>rosids</taxon>
        <taxon>malvids</taxon>
        <taxon>Sapindales</taxon>
        <taxon>Meliaceae</taxon>
        <taxon>Melia</taxon>
    </lineage>
</organism>
<evidence type="ECO:0000313" key="2">
    <source>
        <dbReference type="Proteomes" id="UP001164539"/>
    </source>
</evidence>
<reference evidence="1 2" key="1">
    <citation type="journal article" date="2023" name="Science">
        <title>Complex scaffold remodeling in plant triterpene biosynthesis.</title>
        <authorList>
            <person name="De La Pena R."/>
            <person name="Hodgson H."/>
            <person name="Liu J.C."/>
            <person name="Stephenson M.J."/>
            <person name="Martin A.C."/>
            <person name="Owen C."/>
            <person name="Harkess A."/>
            <person name="Leebens-Mack J."/>
            <person name="Jimenez L.E."/>
            <person name="Osbourn A."/>
            <person name="Sattely E.S."/>
        </authorList>
    </citation>
    <scope>NUCLEOTIDE SEQUENCE [LARGE SCALE GENOMIC DNA]</scope>
    <source>
        <strain evidence="2">cv. JPN11</strain>
        <tissue evidence="1">Leaf</tissue>
    </source>
</reference>
<comment type="caution">
    <text evidence="1">The sequence shown here is derived from an EMBL/GenBank/DDBJ whole genome shotgun (WGS) entry which is preliminary data.</text>
</comment>
<sequence length="91" mass="10500">MLFYIALALFFNPSPYVVPKDMSLTKVYNLFRQLGPRHIFVVPLASRVISVITRKDLLIEEGSTTVELQSTSVRSLRCFTRACYNTRERTI</sequence>
<dbReference type="EMBL" id="CM051396">
    <property type="protein sequence ID" value="KAJ4722425.1"/>
    <property type="molecule type" value="Genomic_DNA"/>
</dbReference>
<dbReference type="Proteomes" id="UP001164539">
    <property type="component" value="Chromosome 3"/>
</dbReference>
<keyword evidence="2" id="KW-1185">Reference proteome</keyword>
<evidence type="ECO:0000313" key="1">
    <source>
        <dbReference type="EMBL" id="KAJ4722425.1"/>
    </source>
</evidence>
<name>A0ACC1YF12_MELAZ</name>
<gene>
    <name evidence="1" type="ORF">OWV82_005926</name>
</gene>